<keyword evidence="1" id="KW-0812">Transmembrane</keyword>
<reference evidence="2 3" key="1">
    <citation type="submission" date="2016-02" db="EMBL/GenBank/DDBJ databases">
        <authorList>
            <person name="Wen L."/>
            <person name="He K."/>
            <person name="Yang H."/>
        </authorList>
    </citation>
    <scope>NUCLEOTIDE SEQUENCE [LARGE SCALE GENOMIC DNA]</scope>
    <source>
        <strain evidence="2 3">KLE1704</strain>
    </source>
</reference>
<name>A0A139KTW2_9BACE</name>
<feature type="transmembrane region" description="Helical" evidence="1">
    <location>
        <begin position="12"/>
        <end position="34"/>
    </location>
</feature>
<dbReference type="RefSeq" id="WP_061437960.1">
    <property type="nucleotide sequence ID" value="NZ_KQ968737.1"/>
</dbReference>
<dbReference type="AlphaFoldDB" id="A0A139KTW2"/>
<dbReference type="PATRIC" id="fig|329854.7.peg.4783"/>
<gene>
    <name evidence="2" type="ORF">HMPREF2531_04711</name>
</gene>
<accession>A0A139KTW2</accession>
<keyword evidence="1" id="KW-0472">Membrane</keyword>
<evidence type="ECO:0000256" key="1">
    <source>
        <dbReference type="SAM" id="Phobius"/>
    </source>
</evidence>
<evidence type="ECO:0000313" key="2">
    <source>
        <dbReference type="EMBL" id="KXT42642.1"/>
    </source>
</evidence>
<evidence type="ECO:0000313" key="3">
    <source>
        <dbReference type="Proteomes" id="UP000070319"/>
    </source>
</evidence>
<organism evidence="2">
    <name type="scientific">Bacteroides intestinalis</name>
    <dbReference type="NCBI Taxonomy" id="329854"/>
    <lineage>
        <taxon>Bacteria</taxon>
        <taxon>Pseudomonadati</taxon>
        <taxon>Bacteroidota</taxon>
        <taxon>Bacteroidia</taxon>
        <taxon>Bacteroidales</taxon>
        <taxon>Bacteroidaceae</taxon>
        <taxon>Bacteroides</taxon>
    </lineage>
</organism>
<proteinExistence type="predicted"/>
<sequence length="132" mass="15098">MAHHLNTNKQFMVGNGILAFAVIFVVVIFIYMSLRLQKQKDEDRNFIETYTITLEKGFIGDSLSLMVNDSVLVNKKITEEPFSMDVKRFAEQSALLIVDKATDQLSLFELSEKGGNYRFEKENGEVKQLAQK</sequence>
<evidence type="ECO:0008006" key="4">
    <source>
        <dbReference type="Google" id="ProtNLM"/>
    </source>
</evidence>
<dbReference type="EMBL" id="LTDF01000165">
    <property type="protein sequence ID" value="KXT42642.1"/>
    <property type="molecule type" value="Genomic_DNA"/>
</dbReference>
<dbReference type="Proteomes" id="UP000070319">
    <property type="component" value="Unassembled WGS sequence"/>
</dbReference>
<protein>
    <recommendedName>
        <fullName evidence="4">Transmembrane protein</fullName>
    </recommendedName>
</protein>
<comment type="caution">
    <text evidence="2">The sequence shown here is derived from an EMBL/GenBank/DDBJ whole genome shotgun (WGS) entry which is preliminary data.</text>
</comment>
<keyword evidence="1" id="KW-1133">Transmembrane helix</keyword>